<feature type="non-terminal residue" evidence="1">
    <location>
        <position position="1"/>
    </location>
</feature>
<gene>
    <name evidence="1" type="ORF">J4D97_20660</name>
</gene>
<keyword evidence="2" id="KW-1185">Reference proteome</keyword>
<reference evidence="1 2" key="1">
    <citation type="submission" date="2021-03" db="EMBL/GenBank/DDBJ databases">
        <authorList>
            <person name="Kim M.K."/>
        </authorList>
    </citation>
    <scope>NUCLEOTIDE SEQUENCE [LARGE SCALE GENOMIC DNA]</scope>
    <source>
        <strain evidence="1 2">BT507</strain>
    </source>
</reference>
<evidence type="ECO:0000313" key="1">
    <source>
        <dbReference type="EMBL" id="MBO3273075.1"/>
    </source>
</evidence>
<dbReference type="Proteomes" id="UP000670527">
    <property type="component" value="Unassembled WGS sequence"/>
</dbReference>
<dbReference type="EMBL" id="JAGETX010000024">
    <property type="protein sequence ID" value="MBO3273075.1"/>
    <property type="molecule type" value="Genomic_DNA"/>
</dbReference>
<sequence>VTIRFAVSHIEKYSTAYELLTGGSNTDTHTCAIFYDEFKQPRYFEHEMPAFLNKIKEKIQSLDSEIELSQ</sequence>
<proteinExistence type="predicted"/>
<evidence type="ECO:0000313" key="2">
    <source>
        <dbReference type="Proteomes" id="UP000670527"/>
    </source>
</evidence>
<organism evidence="1 2">
    <name type="scientific">Hymenobacter defluvii</name>
    <dbReference type="NCBI Taxonomy" id="2054411"/>
    <lineage>
        <taxon>Bacteria</taxon>
        <taxon>Pseudomonadati</taxon>
        <taxon>Bacteroidota</taxon>
        <taxon>Cytophagia</taxon>
        <taxon>Cytophagales</taxon>
        <taxon>Hymenobacteraceae</taxon>
        <taxon>Hymenobacter</taxon>
    </lineage>
</organism>
<dbReference type="RefSeq" id="WP_208309222.1">
    <property type="nucleotide sequence ID" value="NZ_JAGETX010000024.1"/>
</dbReference>
<accession>A0ABS3TK37</accession>
<protein>
    <submittedName>
        <fullName evidence="1">Uncharacterized protein</fullName>
    </submittedName>
</protein>
<name>A0ABS3TK37_9BACT</name>
<comment type="caution">
    <text evidence="1">The sequence shown here is derived from an EMBL/GenBank/DDBJ whole genome shotgun (WGS) entry which is preliminary data.</text>
</comment>